<dbReference type="SUPFAM" id="SSF55486">
    <property type="entry name" value="Metalloproteases ('zincins'), catalytic domain"/>
    <property type="match status" value="1"/>
</dbReference>
<proteinExistence type="predicted"/>
<dbReference type="STRING" id="100225.SAMN05421595_0854"/>
<keyword evidence="2" id="KW-1185">Reference proteome</keyword>
<dbReference type="eggNOG" id="COG3824">
    <property type="taxonomic scope" value="Bacteria"/>
</dbReference>
<dbReference type="InterPro" id="IPR038555">
    <property type="entry name" value="Zincin_1_sf"/>
</dbReference>
<dbReference type="Pfam" id="PF06262">
    <property type="entry name" value="Zincin_1"/>
    <property type="match status" value="1"/>
</dbReference>
<organism evidence="1 2">
    <name type="scientific">Austwickia chelonae NBRC 105200</name>
    <dbReference type="NCBI Taxonomy" id="1184607"/>
    <lineage>
        <taxon>Bacteria</taxon>
        <taxon>Bacillati</taxon>
        <taxon>Actinomycetota</taxon>
        <taxon>Actinomycetes</taxon>
        <taxon>Micrococcales</taxon>
        <taxon>Dermatophilaceae</taxon>
        <taxon>Austwickia</taxon>
    </lineage>
</organism>
<name>K6W929_9MICO</name>
<evidence type="ECO:0000313" key="1">
    <source>
        <dbReference type="EMBL" id="GAB78337.1"/>
    </source>
</evidence>
<dbReference type="Gene3D" id="3.30.2010.20">
    <property type="match status" value="1"/>
</dbReference>
<dbReference type="EMBL" id="BAGZ01000008">
    <property type="protein sequence ID" value="GAB78337.1"/>
    <property type="molecule type" value="Genomic_DNA"/>
</dbReference>
<dbReference type="CDD" id="cd12954">
    <property type="entry name" value="MMP_TTHA0227_like_1"/>
    <property type="match status" value="1"/>
</dbReference>
<dbReference type="AlphaFoldDB" id="K6W929"/>
<sequence>MPAVRSRSDAFDDMVLDAVDRIERRFARGLGNIELAVELVPPSDPAPWEPQQVPLSRLFPSDRGLPTRIVIYRRPVETRVEDPRDLALVINDIVVEQLSAALDVDPTDLDPSYDDRG</sequence>
<dbReference type="InterPro" id="IPR010428">
    <property type="entry name" value="Zincin_1"/>
</dbReference>
<protein>
    <recommendedName>
        <fullName evidence="3">Peptidase</fullName>
    </recommendedName>
</protein>
<gene>
    <name evidence="1" type="ORF">AUCHE_08_05840</name>
</gene>
<evidence type="ECO:0008006" key="3">
    <source>
        <dbReference type="Google" id="ProtNLM"/>
    </source>
</evidence>
<accession>K6W929</accession>
<reference evidence="1 2" key="1">
    <citation type="submission" date="2012-08" db="EMBL/GenBank/DDBJ databases">
        <title>Whole genome shotgun sequence of Austwickia chelonae NBRC 105200.</title>
        <authorList>
            <person name="Yoshida I."/>
            <person name="Hosoyama A."/>
            <person name="Tsuchikane K."/>
            <person name="Katsumata H."/>
            <person name="Ando Y."/>
            <person name="Ohji S."/>
            <person name="Hamada M."/>
            <person name="Tamura T."/>
            <person name="Yamazoe A."/>
            <person name="Yamazaki S."/>
            <person name="Fujita N."/>
        </authorList>
    </citation>
    <scope>NUCLEOTIDE SEQUENCE [LARGE SCALE GENOMIC DNA]</scope>
    <source>
        <strain evidence="1 2">NBRC 105200</strain>
    </source>
</reference>
<comment type="caution">
    <text evidence="1">The sequence shown here is derived from an EMBL/GenBank/DDBJ whole genome shotgun (WGS) entry which is preliminary data.</text>
</comment>
<evidence type="ECO:0000313" key="2">
    <source>
        <dbReference type="Proteomes" id="UP000008495"/>
    </source>
</evidence>
<dbReference type="Proteomes" id="UP000008495">
    <property type="component" value="Unassembled WGS sequence"/>
</dbReference>